<accession>A0A9W7C272</accession>
<evidence type="ECO:0000256" key="1">
    <source>
        <dbReference type="SAM" id="MobiDB-lite"/>
    </source>
</evidence>
<feature type="compositionally biased region" description="Polar residues" evidence="1">
    <location>
        <begin position="48"/>
        <end position="71"/>
    </location>
</feature>
<feature type="compositionally biased region" description="Polar residues" evidence="1">
    <location>
        <begin position="1"/>
        <end position="12"/>
    </location>
</feature>
<sequence>MSLSSPPTQSVNPLPFYATTSPLSKTLSLNSPPKPSPQPFNPHYNPPHKNSQPTQYDSILSVTQLPTTPESSVDFEEMESLAHQFADSQPHPYSSGVYVLPRSESATPSPFKTPSSLKKTSLTPTVAANDRELVSSLPSDPTHSSPDSDSEDDDSLIIRVVEPVIPRPRTQKVGQLKLGGRFGKNIIDTSRSDPGTSNVNRSENDSAPKTAQDPPSEPGPPSSEPGKLITDIITFSTTRQELLLHSPRLPVHSPIKKLSPKKSPRPYNNYKKFEEMESKGDWYVANDGSKYKPKWKEYVEKDRGDPEKLMGGERGFRLYSGKRSEWTLPVDYSVRNSGPYKGHVDEAALIEGRGIKEEGKDKWISDKRWNVIGCRTKPEMRRKVARGFHGKHGDLHEGKPKV</sequence>
<dbReference type="EMBL" id="BRXX01000266">
    <property type="protein sequence ID" value="GMI01370.1"/>
    <property type="molecule type" value="Genomic_DNA"/>
</dbReference>
<feature type="compositionally biased region" description="Low complexity" evidence="1">
    <location>
        <begin position="19"/>
        <end position="31"/>
    </location>
</feature>
<reference evidence="3" key="1">
    <citation type="journal article" date="2023" name="Commun. Biol.">
        <title>Genome analysis of Parmales, the sister group of diatoms, reveals the evolutionary specialization of diatoms from phago-mixotrophs to photoautotrophs.</title>
        <authorList>
            <person name="Ban H."/>
            <person name="Sato S."/>
            <person name="Yoshikawa S."/>
            <person name="Yamada K."/>
            <person name="Nakamura Y."/>
            <person name="Ichinomiya M."/>
            <person name="Sato N."/>
            <person name="Blanc-Mathieu R."/>
            <person name="Endo H."/>
            <person name="Kuwata A."/>
            <person name="Ogata H."/>
        </authorList>
    </citation>
    <scope>NUCLEOTIDE SEQUENCE [LARGE SCALE GENOMIC DNA]</scope>
    <source>
        <strain evidence="3">NIES 3699</strain>
    </source>
</reference>
<feature type="region of interest" description="Disordered" evidence="1">
    <location>
        <begin position="1"/>
        <end position="230"/>
    </location>
</feature>
<proteinExistence type="predicted"/>
<organism evidence="2 3">
    <name type="scientific">Triparma verrucosa</name>
    <dbReference type="NCBI Taxonomy" id="1606542"/>
    <lineage>
        <taxon>Eukaryota</taxon>
        <taxon>Sar</taxon>
        <taxon>Stramenopiles</taxon>
        <taxon>Ochrophyta</taxon>
        <taxon>Bolidophyceae</taxon>
        <taxon>Parmales</taxon>
        <taxon>Triparmaceae</taxon>
        <taxon>Triparma</taxon>
    </lineage>
</organism>
<feature type="compositionally biased region" description="Basic residues" evidence="1">
    <location>
        <begin position="254"/>
        <end position="264"/>
    </location>
</feature>
<feature type="region of interest" description="Disordered" evidence="1">
    <location>
        <begin position="244"/>
        <end position="268"/>
    </location>
</feature>
<dbReference type="AlphaFoldDB" id="A0A9W7C272"/>
<evidence type="ECO:0000313" key="3">
    <source>
        <dbReference type="Proteomes" id="UP001165160"/>
    </source>
</evidence>
<protein>
    <submittedName>
        <fullName evidence="2">Uncharacterized protein</fullName>
    </submittedName>
</protein>
<gene>
    <name evidence="2" type="ORF">TrVE_jg10712</name>
</gene>
<feature type="compositionally biased region" description="Low complexity" evidence="1">
    <location>
        <begin position="135"/>
        <end position="147"/>
    </location>
</feature>
<keyword evidence="3" id="KW-1185">Reference proteome</keyword>
<name>A0A9W7C272_9STRA</name>
<dbReference type="Proteomes" id="UP001165160">
    <property type="component" value="Unassembled WGS sequence"/>
</dbReference>
<evidence type="ECO:0000313" key="2">
    <source>
        <dbReference type="EMBL" id="GMI01370.1"/>
    </source>
</evidence>
<feature type="compositionally biased region" description="Polar residues" evidence="1">
    <location>
        <begin position="104"/>
        <end position="126"/>
    </location>
</feature>
<comment type="caution">
    <text evidence="2">The sequence shown here is derived from an EMBL/GenBank/DDBJ whole genome shotgun (WGS) entry which is preliminary data.</text>
</comment>
<feature type="compositionally biased region" description="Polar residues" evidence="1">
    <location>
        <begin position="187"/>
        <end position="209"/>
    </location>
</feature>